<dbReference type="SUPFAM" id="SSF53649">
    <property type="entry name" value="Alkaline phosphatase-like"/>
    <property type="match status" value="1"/>
</dbReference>
<protein>
    <recommendedName>
        <fullName evidence="4">Type I phosphodiesterase/nucleotide pyrophosphatase</fullName>
    </recommendedName>
</protein>
<feature type="signal peptide" evidence="1">
    <location>
        <begin position="1"/>
        <end position="18"/>
    </location>
</feature>
<keyword evidence="1" id="KW-0732">Signal</keyword>
<dbReference type="PANTHER" id="PTHR10151">
    <property type="entry name" value="ECTONUCLEOTIDE PYROPHOSPHATASE/PHOSPHODIESTERASE"/>
    <property type="match status" value="1"/>
</dbReference>
<dbReference type="InterPro" id="IPR017850">
    <property type="entry name" value="Alkaline_phosphatase_core_sf"/>
</dbReference>
<keyword evidence="3" id="KW-1185">Reference proteome</keyword>
<dbReference type="RefSeq" id="XP_018130140.1">
    <property type="nucleotide sequence ID" value="XM_018275111.2"/>
</dbReference>
<evidence type="ECO:0000313" key="2">
    <source>
        <dbReference type="EMBL" id="OBT96407.1"/>
    </source>
</evidence>
<evidence type="ECO:0000313" key="3">
    <source>
        <dbReference type="Proteomes" id="UP000091956"/>
    </source>
</evidence>
<name>A0A1B8GKN1_9PEZI</name>
<reference evidence="3" key="2">
    <citation type="journal article" date="2018" name="Nat. Commun.">
        <title>Extreme sensitivity to ultraviolet light in the fungal pathogen causing white-nose syndrome of bats.</title>
        <authorList>
            <person name="Palmer J.M."/>
            <person name="Drees K.P."/>
            <person name="Foster J.T."/>
            <person name="Lindner D.L."/>
        </authorList>
    </citation>
    <scope>NUCLEOTIDE SEQUENCE [LARGE SCALE GENOMIC DNA]</scope>
    <source>
        <strain evidence="3">UAMH 10579</strain>
    </source>
</reference>
<reference evidence="2 3" key="1">
    <citation type="submission" date="2016-03" db="EMBL/GenBank/DDBJ databases">
        <title>Comparative genomics of Pseudogymnoascus destructans, the fungus causing white-nose syndrome of bats.</title>
        <authorList>
            <person name="Palmer J.M."/>
            <person name="Drees K.P."/>
            <person name="Foster J.T."/>
            <person name="Lindner D.L."/>
        </authorList>
    </citation>
    <scope>NUCLEOTIDE SEQUENCE [LARGE SCALE GENOMIC DNA]</scope>
    <source>
        <strain evidence="2 3">UAMH 10579</strain>
    </source>
</reference>
<dbReference type="PANTHER" id="PTHR10151:SF120">
    <property type="entry name" value="BIS(5'-ADENOSYL)-TRIPHOSPHATASE"/>
    <property type="match status" value="1"/>
</dbReference>
<evidence type="ECO:0000256" key="1">
    <source>
        <dbReference type="SAM" id="SignalP"/>
    </source>
</evidence>
<organism evidence="2 3">
    <name type="scientific">Pseudogymnoascus verrucosus</name>
    <dbReference type="NCBI Taxonomy" id="342668"/>
    <lineage>
        <taxon>Eukaryota</taxon>
        <taxon>Fungi</taxon>
        <taxon>Dikarya</taxon>
        <taxon>Ascomycota</taxon>
        <taxon>Pezizomycotina</taxon>
        <taxon>Leotiomycetes</taxon>
        <taxon>Thelebolales</taxon>
        <taxon>Thelebolaceae</taxon>
        <taxon>Pseudogymnoascus</taxon>
    </lineage>
</organism>
<dbReference type="GO" id="GO:0016787">
    <property type="term" value="F:hydrolase activity"/>
    <property type="evidence" value="ECO:0007669"/>
    <property type="project" value="UniProtKB-ARBA"/>
</dbReference>
<feature type="chain" id="PRO_5008608688" description="Type I phosphodiesterase/nucleotide pyrophosphatase" evidence="1">
    <location>
        <begin position="19"/>
        <end position="487"/>
    </location>
</feature>
<dbReference type="Proteomes" id="UP000091956">
    <property type="component" value="Unassembled WGS sequence"/>
</dbReference>
<accession>A0A1B8GKN1</accession>
<dbReference type="GeneID" id="28839034"/>
<dbReference type="OrthoDB" id="2118639at2759"/>
<evidence type="ECO:0008006" key="4">
    <source>
        <dbReference type="Google" id="ProtNLM"/>
    </source>
</evidence>
<dbReference type="AlphaFoldDB" id="A0A1B8GKN1"/>
<dbReference type="Pfam" id="PF01663">
    <property type="entry name" value="Phosphodiest"/>
    <property type="match status" value="1"/>
</dbReference>
<dbReference type="EMBL" id="KV460228">
    <property type="protein sequence ID" value="OBT96407.1"/>
    <property type="molecule type" value="Genomic_DNA"/>
</dbReference>
<gene>
    <name evidence="2" type="ORF">VE01_05648</name>
</gene>
<dbReference type="Gene3D" id="3.40.720.10">
    <property type="entry name" value="Alkaline Phosphatase, subunit A"/>
    <property type="match status" value="1"/>
</dbReference>
<dbReference type="InterPro" id="IPR002591">
    <property type="entry name" value="Phosphodiest/P_Trfase"/>
</dbReference>
<proteinExistence type="predicted"/>
<sequence length="487" mass="51959">MLLQSLLAIAALGGVSLASDKKGSKTVYKHVVAISIDGLHSSDVPKYVALRPKSTIAELLETGYEFTDAYTSAPSDSFPGAMNLFSGASPRTHGVWYDDTYDRKFWLPFSTTGTNCQGPAGAEVAFDESKDYDSTLLYSGGINPLNLPQTLVNGVCTNVYPHQRSRVNTVFEVVHEAGHQTAYTDKHPAYDLVRGPSGKGLSVGYFPEIAAVPVTTDATIAYDQLHVNAFIEWIMNGTTPEHSEVQEKLTGVPTLFGGNFQAVSVAQKTSGYVAKTLDFTPQLLKALDFVDASLGQIVAALKAKGVYDETLIVVASKHGQAPIDPTKYAKINGDLVSAATGVDVLHATTDDIALIFLKDQTKTETAVAGLNKQRKALQIEDIIYGDRLVDLGYGNPLTDSAVPDIIVRPTEGIIYTTSTAKIAEHGGINADDRKVACFVSAPGLKKTKVNHEASTKQIAPTILKALGLDPKALKGAVAEDTKVLAGF</sequence>
<dbReference type="STRING" id="342668.A0A1B8GKN1"/>